<sequence>LQIQGSFSFSSWQDTISFIIKNEDDQIDTVYIAPYRYDDALAAYDAGLQSTPPVDPNPKATKAVFSPDSRLYKNWQYFLIITGAFDDNGWRETHGAKNINGMSIEYDEESLFYIE</sequence>
<organism evidence="1">
    <name type="scientific">marine sediment metagenome</name>
    <dbReference type="NCBI Taxonomy" id="412755"/>
    <lineage>
        <taxon>unclassified sequences</taxon>
        <taxon>metagenomes</taxon>
        <taxon>ecological metagenomes</taxon>
    </lineage>
</organism>
<proteinExistence type="predicted"/>
<evidence type="ECO:0000313" key="1">
    <source>
        <dbReference type="EMBL" id="GAG99479.1"/>
    </source>
</evidence>
<reference evidence="1" key="1">
    <citation type="journal article" date="2014" name="Front. Microbiol.">
        <title>High frequency of phylogenetically diverse reductive dehalogenase-homologous genes in deep subseafloor sedimentary metagenomes.</title>
        <authorList>
            <person name="Kawai M."/>
            <person name="Futagami T."/>
            <person name="Toyoda A."/>
            <person name="Takaki Y."/>
            <person name="Nishi S."/>
            <person name="Hori S."/>
            <person name="Arai W."/>
            <person name="Tsubouchi T."/>
            <person name="Morono Y."/>
            <person name="Uchiyama I."/>
            <person name="Ito T."/>
            <person name="Fujiyama A."/>
            <person name="Inagaki F."/>
            <person name="Takami H."/>
        </authorList>
    </citation>
    <scope>NUCLEOTIDE SEQUENCE</scope>
    <source>
        <strain evidence="1">Expedition CK06-06</strain>
    </source>
</reference>
<comment type="caution">
    <text evidence="1">The sequence shown here is derived from an EMBL/GenBank/DDBJ whole genome shotgun (WGS) entry which is preliminary data.</text>
</comment>
<protein>
    <submittedName>
        <fullName evidence="1">Uncharacterized protein</fullName>
    </submittedName>
</protein>
<gene>
    <name evidence="1" type="ORF">S01H4_47471</name>
</gene>
<accession>X1BUR5</accession>
<name>X1BUR5_9ZZZZ</name>
<dbReference type="EMBL" id="BART01026651">
    <property type="protein sequence ID" value="GAG99479.1"/>
    <property type="molecule type" value="Genomic_DNA"/>
</dbReference>
<dbReference type="AlphaFoldDB" id="X1BUR5"/>
<feature type="non-terminal residue" evidence="1">
    <location>
        <position position="1"/>
    </location>
</feature>